<feature type="transmembrane region" description="Helical" evidence="1">
    <location>
        <begin position="97"/>
        <end position="116"/>
    </location>
</feature>
<gene>
    <name evidence="2" type="ORF">LA55_1891</name>
</gene>
<evidence type="ECO:0000313" key="3">
    <source>
        <dbReference type="Proteomes" id="UP000031830"/>
    </source>
</evidence>
<keyword evidence="1" id="KW-0812">Transmembrane</keyword>
<dbReference type="AlphaFoldDB" id="A0A0B6D4J4"/>
<evidence type="ECO:0008006" key="4">
    <source>
        <dbReference type="Google" id="ProtNLM"/>
    </source>
</evidence>
<feature type="transmembrane region" description="Helical" evidence="1">
    <location>
        <begin position="7"/>
        <end position="29"/>
    </location>
</feature>
<feature type="transmembrane region" description="Helical" evidence="1">
    <location>
        <begin position="35"/>
        <end position="60"/>
    </location>
</feature>
<reference evidence="2 3" key="1">
    <citation type="journal article" date="2015" name="Genome Announc.">
        <title>Genome sequencing of 18 francisella strains to aid in assay development and testing.</title>
        <authorList>
            <person name="Johnson S.L."/>
            <person name="Daligault H.E."/>
            <person name="Davenport K.W."/>
            <person name="Coyne S.R."/>
            <person name="Frey K.G."/>
            <person name="Koroleva G.I."/>
            <person name="Broomall S.M."/>
            <person name="Bishop-Lilly K.A."/>
            <person name="Bruce D.C."/>
            <person name="Chertkov O."/>
            <person name="Freitas T."/>
            <person name="Jaissle J."/>
            <person name="Ladner J.T."/>
            <person name="Rosenzweig C.N."/>
            <person name="Gibbons H.S."/>
            <person name="Palacios G.F."/>
            <person name="Redden C.L."/>
            <person name="Xu Y."/>
            <person name="Minogue T.D."/>
            <person name="Chain P.S."/>
        </authorList>
    </citation>
    <scope>NUCLEOTIDE SEQUENCE [LARGE SCALE GENOMIC DNA]</scope>
    <source>
        <strain evidence="2 3">GA01-2794</strain>
    </source>
</reference>
<evidence type="ECO:0000313" key="2">
    <source>
        <dbReference type="EMBL" id="AJI53796.1"/>
    </source>
</evidence>
<accession>A0A0B6D4J4</accession>
<dbReference type="Proteomes" id="UP000031830">
    <property type="component" value="Chromosome"/>
</dbReference>
<dbReference type="OrthoDB" id="8591832at2"/>
<dbReference type="RefSeq" id="WP_044526915.1">
    <property type="nucleotide sequence ID" value="NZ_CP009440.1"/>
</dbReference>
<name>A0A0B6D4J4_9GAMM</name>
<dbReference type="InterPro" id="IPR021836">
    <property type="entry name" value="DUF3429"/>
</dbReference>
<evidence type="ECO:0000256" key="1">
    <source>
        <dbReference type="SAM" id="Phobius"/>
    </source>
</evidence>
<dbReference type="STRING" id="28110.KU46_325"/>
<proteinExistence type="predicted"/>
<keyword evidence="1" id="KW-1133">Transmembrane helix</keyword>
<dbReference type="EMBL" id="CP009440">
    <property type="protein sequence ID" value="AJI53796.1"/>
    <property type="molecule type" value="Genomic_DNA"/>
</dbReference>
<protein>
    <recommendedName>
        <fullName evidence="4">DUF3429 domain-containing protein</fullName>
    </recommendedName>
</protein>
<sequence length="148" mass="16977">MKSYKNLDIYLAYFGLTPFVFFSLCLILGYSDFLIFGNIIKAISLYGVVIASFMAGTHWGRQINLEPSFTKTLIQVASNLNAIVIWIGYLNLDPIDFMLLLIAEFLVLLKIDYYFFKLELISSKYFKYIRLPITLCVVISLAVSWSLV</sequence>
<organism evidence="2 3">
    <name type="scientific">Francisella philomiragia</name>
    <dbReference type="NCBI Taxonomy" id="28110"/>
    <lineage>
        <taxon>Bacteria</taxon>
        <taxon>Pseudomonadati</taxon>
        <taxon>Pseudomonadota</taxon>
        <taxon>Gammaproteobacteria</taxon>
        <taxon>Thiotrichales</taxon>
        <taxon>Francisellaceae</taxon>
        <taxon>Francisella</taxon>
    </lineage>
</organism>
<dbReference type="KEGG" id="fpz:LA55_1891"/>
<feature type="transmembrane region" description="Helical" evidence="1">
    <location>
        <begin position="72"/>
        <end position="91"/>
    </location>
</feature>
<feature type="transmembrane region" description="Helical" evidence="1">
    <location>
        <begin position="128"/>
        <end position="147"/>
    </location>
</feature>
<dbReference type="Pfam" id="PF11911">
    <property type="entry name" value="DUF3429"/>
    <property type="match status" value="1"/>
</dbReference>
<keyword evidence="1" id="KW-0472">Membrane</keyword>